<feature type="transmembrane region" description="Helical" evidence="1">
    <location>
        <begin position="139"/>
        <end position="163"/>
    </location>
</feature>
<dbReference type="EMBL" id="CYSA01000015">
    <property type="protein sequence ID" value="CUH64854.1"/>
    <property type="molecule type" value="Genomic_DNA"/>
</dbReference>
<feature type="transmembrane region" description="Helical" evidence="1">
    <location>
        <begin position="238"/>
        <end position="255"/>
    </location>
</feature>
<evidence type="ECO:0000256" key="1">
    <source>
        <dbReference type="SAM" id="Phobius"/>
    </source>
</evidence>
<evidence type="ECO:0000313" key="3">
    <source>
        <dbReference type="Proteomes" id="UP000051587"/>
    </source>
</evidence>
<feature type="transmembrane region" description="Helical" evidence="1">
    <location>
        <begin position="270"/>
        <end position="290"/>
    </location>
</feature>
<evidence type="ECO:0008006" key="4">
    <source>
        <dbReference type="Google" id="ProtNLM"/>
    </source>
</evidence>
<feature type="transmembrane region" description="Helical" evidence="1">
    <location>
        <begin position="411"/>
        <end position="429"/>
    </location>
</feature>
<proteinExistence type="predicted"/>
<keyword evidence="3" id="KW-1185">Reference proteome</keyword>
<dbReference type="Proteomes" id="UP000051587">
    <property type="component" value="Unassembled WGS sequence"/>
</dbReference>
<reference evidence="2 3" key="1">
    <citation type="submission" date="2015-09" db="EMBL/GenBank/DDBJ databases">
        <authorList>
            <consortium name="Swine Surveillance"/>
        </authorList>
    </citation>
    <scope>NUCLEOTIDE SEQUENCE [LARGE SCALE GENOMIC DNA]</scope>
    <source>
        <strain evidence="2 3">CECT 4357</strain>
    </source>
</reference>
<keyword evidence="1" id="KW-1133">Transmembrane helix</keyword>
<accession>A0A0P1F9Y9</accession>
<feature type="transmembrane region" description="Helical" evidence="1">
    <location>
        <begin position="19"/>
        <end position="35"/>
    </location>
</feature>
<feature type="transmembrane region" description="Helical" evidence="1">
    <location>
        <begin position="198"/>
        <end position="226"/>
    </location>
</feature>
<organism evidence="2 3">
    <name type="scientific">Thalassovita gelatinovora</name>
    <name type="common">Thalassobius gelatinovorus</name>
    <dbReference type="NCBI Taxonomy" id="53501"/>
    <lineage>
        <taxon>Bacteria</taxon>
        <taxon>Pseudomonadati</taxon>
        <taxon>Pseudomonadota</taxon>
        <taxon>Alphaproteobacteria</taxon>
        <taxon>Rhodobacterales</taxon>
        <taxon>Roseobacteraceae</taxon>
        <taxon>Thalassovita</taxon>
    </lineage>
</organism>
<dbReference type="AlphaFoldDB" id="A0A0P1F9Y9"/>
<evidence type="ECO:0000313" key="2">
    <source>
        <dbReference type="EMBL" id="CUH64854.1"/>
    </source>
</evidence>
<keyword evidence="1" id="KW-0472">Membrane</keyword>
<sequence length="614" mass="66558">MVVDAAMQSGEKMFFGRRAGYFVAFAVSLLLYLNLQSQRLGDLLTGLKLPDNDDEMRLVSVRDFLNGQGWYDTVQHRAMPPEGLSLHWSRLIDLPLAGLQKFFSLFVGDDMAMALTAAIWPVLLFILYLVIVGRVTSKVFGYAAASFALIAAAVTPTFGNSLFPLGRVDHHNVQVICMLVVISSIILPGPGVRRGVTAGLAAALSLAVGLEAIVVLAVAGIVLTVQHVLDHPGSTDRLMGYGIALGGAAPLLFLIQTDPAAWAVSRCDQLSRPILMITSAAMAFAIITYLSRDSVQTKTGRMILVAVMGAGTMIALWPFLSACREGPFSMLPPDLRDLILNNITESLTAVNLFLRDPKIATALVLPQALVALLLAWLVFRSPTGQRSAAVVLLVFVLMGLAGSFYQARAVIWGVAVMPMAFGVAMFWAVTSDWKVLRWSKPVVLMGVAFLTLYPQFFAQSPVFNSMLNLAGLPPSVERKISHVDLNCSHRDVLSGLNGIDPAGILAPLNMGTKILLYTGHSIFAAPYHRAPEGYWNGTQAFMGSDADMAQRLEQTRADYVLVCEDEVYRNADSIGSRLAKGQVPRWLQPVDLGAGPVRLLRVQSAELRSFLESD</sequence>
<gene>
    <name evidence="2" type="ORF">TG4357_01536</name>
</gene>
<feature type="transmembrane region" description="Helical" evidence="1">
    <location>
        <begin position="359"/>
        <end position="379"/>
    </location>
</feature>
<keyword evidence="1" id="KW-0812">Transmembrane</keyword>
<protein>
    <recommendedName>
        <fullName evidence="4">Oligosaccharyl transferase, archaeosortase A system-associated</fullName>
    </recommendedName>
</protein>
<dbReference type="STRING" id="53501.SAMN04488043_102139"/>
<feature type="transmembrane region" description="Helical" evidence="1">
    <location>
        <begin position="386"/>
        <end position="405"/>
    </location>
</feature>
<feature type="transmembrane region" description="Helical" evidence="1">
    <location>
        <begin position="441"/>
        <end position="458"/>
    </location>
</feature>
<feature type="transmembrane region" description="Helical" evidence="1">
    <location>
        <begin position="302"/>
        <end position="320"/>
    </location>
</feature>
<dbReference type="OrthoDB" id="1082056at2"/>
<dbReference type="RefSeq" id="WP_058262257.1">
    <property type="nucleotide sequence ID" value="NZ_CP051181.1"/>
</dbReference>
<feature type="transmembrane region" description="Helical" evidence="1">
    <location>
        <begin position="111"/>
        <end position="133"/>
    </location>
</feature>
<name>A0A0P1F9Y9_THAGE</name>